<evidence type="ECO:0000313" key="3">
    <source>
        <dbReference type="EMBL" id="STY18254.1"/>
    </source>
</evidence>
<feature type="compositionally biased region" description="Basic and acidic residues" evidence="1">
    <location>
        <begin position="365"/>
        <end position="375"/>
    </location>
</feature>
<dbReference type="Proteomes" id="UP000054639">
    <property type="component" value="Unassembled WGS sequence"/>
</dbReference>
<dbReference type="Proteomes" id="UP000254230">
    <property type="component" value="Unassembled WGS sequence"/>
</dbReference>
<name>A0A378KTV3_9GAMM</name>
<gene>
    <name evidence="2" type="ORF">Lqua_3272</name>
    <name evidence="3" type="ORF">NCTC12376_02072</name>
</gene>
<feature type="region of interest" description="Disordered" evidence="1">
    <location>
        <begin position="359"/>
        <end position="384"/>
    </location>
</feature>
<dbReference type="EMBL" id="LNYR01000048">
    <property type="protein sequence ID" value="KTD43371.1"/>
    <property type="molecule type" value="Genomic_DNA"/>
</dbReference>
<dbReference type="OrthoDB" id="9955825at2"/>
<dbReference type="AlphaFoldDB" id="A0A378KTV3"/>
<accession>A0A378KTV3</accession>
<proteinExistence type="predicted"/>
<evidence type="ECO:0000256" key="1">
    <source>
        <dbReference type="SAM" id="MobiDB-lite"/>
    </source>
</evidence>
<dbReference type="RefSeq" id="WP_058475387.1">
    <property type="nucleotide sequence ID" value="NZ_CAAAIL010000020.1"/>
</dbReference>
<organism evidence="3 5">
    <name type="scientific">Legionella quateirensis</name>
    <dbReference type="NCBI Taxonomy" id="45072"/>
    <lineage>
        <taxon>Bacteria</taxon>
        <taxon>Pseudomonadati</taxon>
        <taxon>Pseudomonadota</taxon>
        <taxon>Gammaproteobacteria</taxon>
        <taxon>Legionellales</taxon>
        <taxon>Legionellaceae</taxon>
        <taxon>Legionella</taxon>
    </lineage>
</organism>
<sequence length="783" mass="89273">MLAQHDTTLINDKQVLTEMLNQLINYIQSSGNEYHDADETFKPFILGTSLNAIQKCLNNPVLYRITKADTILDYLLEIIKLQSTIQPRLTEIHNPLITKIIDSECSLLQNVLTTAQSESSSLPLDQSWITFTRINELFNQLTSENQPTAKANELKEALDKWRADLTARGIQQKIDKQLTLLNALHADTDISYDDFIEVITSIKEQLITVKQEAQSANLVSSINLIFETFRQIDIKTALFIKRELDNVIDQIQKNPWATVYKKQQLYFDILKPMSKLLDVFTLLELSEAEKLNYINQLHAGYELCRDDNFLDLMERFADLFYSQEQDKLQPITNFIKQSRDSVNPDRSILKKKRVHFSEIEPTEPTESKKETAQHESKRRRLPVVESTEQPDSLIIQSFVNILSSILKPGDLTSRKFAAAMFCSLGKSIWSVKDLHNSIKVTINYELLKRALKLCPATEGNLIKSLNNQLALLTKSCQRQIDDYDRFSLSTTQSYSDAALTQDEFKIILSDIVNQLKLYTRAELIDGVVERLLNQWMAGLKADGFILANHIDQMEQGIQGRSPSHVISSADQTSTQTRSSRTFKCLSDAVTHASPDEFTNYLTYLKDLMTDTATYLKFLTNKTKGSTALHTALKNEQFNNQNNLLVYINEVKSLFDLDSRSFQSFLISKTTSGFTFLHQIALLGNLTLLTSFTDLLKNELGSEGYARALNTQTENRYLPSCHSRTVHSKEINAFLDQERKSYPVPTRLAPERAGFFKTNVERVLTRPNHIGSDHSKSDHCANTM</sequence>
<dbReference type="EMBL" id="UGOW01000001">
    <property type="protein sequence ID" value="STY18254.1"/>
    <property type="molecule type" value="Genomic_DNA"/>
</dbReference>
<reference evidence="3 5" key="2">
    <citation type="submission" date="2018-06" db="EMBL/GenBank/DDBJ databases">
        <authorList>
            <consortium name="Pathogen Informatics"/>
            <person name="Doyle S."/>
        </authorList>
    </citation>
    <scope>NUCLEOTIDE SEQUENCE [LARGE SCALE GENOMIC DNA]</scope>
    <source>
        <strain evidence="3 5">NCTC12376</strain>
    </source>
</reference>
<protein>
    <submittedName>
        <fullName evidence="3">Uncharacterized protein</fullName>
    </submittedName>
</protein>
<evidence type="ECO:0000313" key="2">
    <source>
        <dbReference type="EMBL" id="KTD43371.1"/>
    </source>
</evidence>
<evidence type="ECO:0000313" key="5">
    <source>
        <dbReference type="Proteomes" id="UP000254230"/>
    </source>
</evidence>
<keyword evidence="4" id="KW-1185">Reference proteome</keyword>
<reference evidence="2 4" key="1">
    <citation type="submission" date="2015-11" db="EMBL/GenBank/DDBJ databases">
        <title>Genomic analysis of 38 Legionella species identifies large and diverse effector repertoires.</title>
        <authorList>
            <person name="Burstein D."/>
            <person name="Amaro F."/>
            <person name="Zusman T."/>
            <person name="Lifshitz Z."/>
            <person name="Cohen O."/>
            <person name="Gilbert J.A."/>
            <person name="Pupko T."/>
            <person name="Shuman H.A."/>
            <person name="Segal G."/>
        </authorList>
    </citation>
    <scope>NUCLEOTIDE SEQUENCE [LARGE SCALE GENOMIC DNA]</scope>
    <source>
        <strain evidence="2 4">ATCC 49507</strain>
    </source>
</reference>
<evidence type="ECO:0000313" key="4">
    <source>
        <dbReference type="Proteomes" id="UP000054639"/>
    </source>
</evidence>